<keyword evidence="1" id="KW-0812">Transmembrane</keyword>
<evidence type="ECO:0000313" key="2">
    <source>
        <dbReference type="EMBL" id="TYS01351.1"/>
    </source>
</evidence>
<reference evidence="2 3" key="1">
    <citation type="submission" date="2019-08" db="EMBL/GenBank/DDBJ databases">
        <title>Bacillus genomes from the desert of Cuatro Cienegas, Coahuila.</title>
        <authorList>
            <person name="Olmedo-Alvarez G."/>
        </authorList>
    </citation>
    <scope>NUCLEOTIDE SEQUENCE [LARGE SCALE GENOMIC DNA]</scope>
    <source>
        <strain evidence="2 3">CH128b_4D</strain>
    </source>
</reference>
<evidence type="ECO:0000256" key="1">
    <source>
        <dbReference type="SAM" id="Phobius"/>
    </source>
</evidence>
<protein>
    <submittedName>
        <fullName evidence="2">Uncharacterized protein</fullName>
    </submittedName>
</protein>
<feature type="transmembrane region" description="Helical" evidence="1">
    <location>
        <begin position="115"/>
        <end position="134"/>
    </location>
</feature>
<feature type="transmembrane region" description="Helical" evidence="1">
    <location>
        <begin position="44"/>
        <end position="66"/>
    </location>
</feature>
<keyword evidence="1" id="KW-1133">Transmembrane helix</keyword>
<dbReference type="RefSeq" id="WP_148952707.1">
    <property type="nucleotide sequence ID" value="NZ_VTEG01000001.1"/>
</dbReference>
<name>A0A5D4MK27_9BACI</name>
<feature type="transmembrane region" description="Helical" evidence="1">
    <location>
        <begin position="6"/>
        <end position="23"/>
    </location>
</feature>
<evidence type="ECO:0000313" key="3">
    <source>
        <dbReference type="Proteomes" id="UP000325182"/>
    </source>
</evidence>
<proteinExistence type="predicted"/>
<gene>
    <name evidence="2" type="ORF">FZC84_01440</name>
</gene>
<sequence length="135" mass="14835">MLADGITILISIHVSVICIEGLIEVSFQPTSYSERIKMKILLELFRILFLFLILGALLGGAMNLVYAALGMKVEGTNGGWLVSSAILIFLFIFYKNKFQFTGFYRGEGNVKLSRGLTVLLVSGSVILVVLAPFLQ</sequence>
<organism evidence="2 3">
    <name type="scientific">Rossellomorea vietnamensis</name>
    <dbReference type="NCBI Taxonomy" id="218284"/>
    <lineage>
        <taxon>Bacteria</taxon>
        <taxon>Bacillati</taxon>
        <taxon>Bacillota</taxon>
        <taxon>Bacilli</taxon>
        <taxon>Bacillales</taxon>
        <taxon>Bacillaceae</taxon>
        <taxon>Rossellomorea</taxon>
    </lineage>
</organism>
<comment type="caution">
    <text evidence="2">The sequence shown here is derived from an EMBL/GenBank/DDBJ whole genome shotgun (WGS) entry which is preliminary data.</text>
</comment>
<dbReference type="EMBL" id="VTEG01000001">
    <property type="protein sequence ID" value="TYS01351.1"/>
    <property type="molecule type" value="Genomic_DNA"/>
</dbReference>
<feature type="transmembrane region" description="Helical" evidence="1">
    <location>
        <begin position="78"/>
        <end position="94"/>
    </location>
</feature>
<dbReference type="AlphaFoldDB" id="A0A5D4MK27"/>
<keyword evidence="1" id="KW-0472">Membrane</keyword>
<dbReference type="Proteomes" id="UP000325182">
    <property type="component" value="Unassembled WGS sequence"/>
</dbReference>
<accession>A0A5D4MK27</accession>